<dbReference type="PANTHER" id="PTHR48207:SF3">
    <property type="entry name" value="SUCCINATE--HYDROXYMETHYLGLUTARATE COA-TRANSFERASE"/>
    <property type="match status" value="1"/>
</dbReference>
<sequence length="383" mass="41347">MNTQTRLPLEGVRVVEFTHMVMGPTCGMILADLGAEVIKIEPPGGDKTRNLPGLGIGFFRSFNRNKKSVVLDINTEAGRAAAVELIGECDVMLENFRPGLMEKLGLDYATLSQRYPRLIYVSHKGFLPGPYEKRLALDEVVQMMGGLSYMTGPAGRPLRAGTSVNDIMGGMFGAIGVLAALRERDATGRGQEVQSALFENCVFLSAQHMQQYAMTHEAPPPMPSRVSAWSVYDVFTLAEGEQLFIGAVSDKQFVTLCDVIGCPQLAGEPRFANNALRVAVRPELLERLGAVLATQQAAELMPRLEAAGVPYAPIVRPDQLLDDPHLKASGGLVPMQTDDGGTTEVVLLPLMMGGRRPGVRQPLARVGEHTEEVLAGLKSRAAP</sequence>
<dbReference type="KEGG" id="pacp:FAZ97_30530"/>
<dbReference type="GO" id="GO:0008410">
    <property type="term" value="F:CoA-transferase activity"/>
    <property type="evidence" value="ECO:0007669"/>
    <property type="project" value="TreeGrafter"/>
</dbReference>
<evidence type="ECO:0000313" key="2">
    <source>
        <dbReference type="EMBL" id="QGZ59344.1"/>
    </source>
</evidence>
<protein>
    <submittedName>
        <fullName evidence="2">CoA transferase</fullName>
    </submittedName>
</protein>
<dbReference type="AlphaFoldDB" id="A0A7Z2GDI6"/>
<dbReference type="EMBL" id="CP046912">
    <property type="protein sequence ID" value="QGZ59344.1"/>
    <property type="molecule type" value="Genomic_DNA"/>
</dbReference>
<proteinExistence type="predicted"/>
<dbReference type="Pfam" id="PF02515">
    <property type="entry name" value="CoA_transf_3"/>
    <property type="match status" value="1"/>
</dbReference>
<dbReference type="SUPFAM" id="SSF89796">
    <property type="entry name" value="CoA-transferase family III (CaiB/BaiF)"/>
    <property type="match status" value="1"/>
</dbReference>
<reference evidence="2 3" key="1">
    <citation type="submission" date="2019-12" db="EMBL/GenBank/DDBJ databases">
        <title>Paraburkholderia acidiphila 7Q-K02 sp. nov and Paraburkholderia acidisoli DHF22 sp. nov., two strains isolated from forest soil.</title>
        <authorList>
            <person name="Gao Z."/>
            <person name="Qiu L."/>
        </authorList>
    </citation>
    <scope>NUCLEOTIDE SEQUENCE [LARGE SCALE GENOMIC DNA]</scope>
    <source>
        <strain evidence="2 3">7Q-K02</strain>
    </source>
</reference>
<dbReference type="RefSeq" id="WP_158762526.1">
    <property type="nucleotide sequence ID" value="NZ_CP046912.1"/>
</dbReference>
<evidence type="ECO:0000256" key="1">
    <source>
        <dbReference type="ARBA" id="ARBA00022679"/>
    </source>
</evidence>
<dbReference type="InterPro" id="IPR023606">
    <property type="entry name" value="CoA-Trfase_III_dom_1_sf"/>
</dbReference>
<dbReference type="PANTHER" id="PTHR48207">
    <property type="entry name" value="SUCCINATE--HYDROXYMETHYLGLUTARATE COA-TRANSFERASE"/>
    <property type="match status" value="1"/>
</dbReference>
<dbReference type="OrthoDB" id="5294844at2"/>
<keyword evidence="3" id="KW-1185">Reference proteome</keyword>
<gene>
    <name evidence="2" type="ORF">FAZ97_30530</name>
</gene>
<keyword evidence="1 2" id="KW-0808">Transferase</keyword>
<organism evidence="2 3">
    <name type="scientific">Paraburkholderia acidiphila</name>
    <dbReference type="NCBI Taxonomy" id="2571747"/>
    <lineage>
        <taxon>Bacteria</taxon>
        <taxon>Pseudomonadati</taxon>
        <taxon>Pseudomonadota</taxon>
        <taxon>Betaproteobacteria</taxon>
        <taxon>Burkholderiales</taxon>
        <taxon>Burkholderiaceae</taxon>
        <taxon>Paraburkholderia</taxon>
    </lineage>
</organism>
<dbReference type="InterPro" id="IPR003673">
    <property type="entry name" value="CoA-Trfase_fam_III"/>
</dbReference>
<dbReference type="Gene3D" id="3.40.50.10540">
    <property type="entry name" value="Crotonobetainyl-coa:carnitine coa-transferase, domain 1"/>
    <property type="match status" value="1"/>
</dbReference>
<dbReference type="InterPro" id="IPR050483">
    <property type="entry name" value="CoA-transferase_III_domain"/>
</dbReference>
<dbReference type="Gene3D" id="3.30.1540.10">
    <property type="entry name" value="formyl-coa transferase, domain 3"/>
    <property type="match status" value="1"/>
</dbReference>
<accession>A0A7Z2GDI6</accession>
<dbReference type="Proteomes" id="UP000434209">
    <property type="component" value="Chromosome 4"/>
</dbReference>
<evidence type="ECO:0000313" key="3">
    <source>
        <dbReference type="Proteomes" id="UP000434209"/>
    </source>
</evidence>
<name>A0A7Z2GDI6_9BURK</name>
<dbReference type="InterPro" id="IPR044855">
    <property type="entry name" value="CoA-Trfase_III_dom3_sf"/>
</dbReference>